<dbReference type="OrthoDB" id="4380123at2"/>
<protein>
    <submittedName>
        <fullName evidence="1">Uncharacterized protein</fullName>
    </submittedName>
</protein>
<name>A0A135L0S4_9BACI</name>
<keyword evidence="2" id="KW-1185">Reference proteome</keyword>
<sequence>MALKLIGDWQEKFSLLVSNPEATIKLFTEEEITKLHEYGLTNTQINTMSSKAVKTLLDLFETEIMKDSERKIVIESFLKNKCAPIQDRNTYYCPDGNRAILSLP</sequence>
<accession>A0A135L0S4</accession>
<comment type="caution">
    <text evidence="1">The sequence shown here is derived from an EMBL/GenBank/DDBJ whole genome shotgun (WGS) entry which is preliminary data.</text>
</comment>
<proteinExistence type="predicted"/>
<evidence type="ECO:0000313" key="2">
    <source>
        <dbReference type="Proteomes" id="UP000070352"/>
    </source>
</evidence>
<dbReference type="RefSeq" id="WP_068727839.1">
    <property type="nucleotide sequence ID" value="NZ_LSKU01000002.1"/>
</dbReference>
<dbReference type="AlphaFoldDB" id="A0A135L0S4"/>
<organism evidence="1 2">
    <name type="scientific">Tepidibacillus decaturensis</name>
    <dbReference type="NCBI Taxonomy" id="1413211"/>
    <lineage>
        <taxon>Bacteria</taxon>
        <taxon>Bacillati</taxon>
        <taxon>Bacillota</taxon>
        <taxon>Bacilli</taxon>
        <taxon>Bacillales</taxon>
        <taxon>Bacillaceae</taxon>
        <taxon>Tepidibacillus</taxon>
    </lineage>
</organism>
<evidence type="ECO:0000313" key="1">
    <source>
        <dbReference type="EMBL" id="KXG42574.1"/>
    </source>
</evidence>
<reference evidence="1 2" key="1">
    <citation type="submission" date="2016-02" db="EMBL/GenBank/DDBJ databases">
        <title>Draft Genome for Tepidibacillus decaturensis nov. sp. Strain Z9, an Anaerobic, Moderately Thermophilic and Heterotrophic Bacterium from Deep Subsurface of the Illinois Basin, USA.</title>
        <authorList>
            <person name="Dong Y."/>
            <person name="Chang J.Y."/>
            <person name="Sanford R."/>
            <person name="Fouke B.W."/>
        </authorList>
    </citation>
    <scope>NUCLEOTIDE SEQUENCE [LARGE SCALE GENOMIC DNA]</scope>
    <source>
        <strain evidence="1 2">Z9</strain>
    </source>
</reference>
<dbReference type="EMBL" id="LSKU01000002">
    <property type="protein sequence ID" value="KXG42574.1"/>
    <property type="molecule type" value="Genomic_DNA"/>
</dbReference>
<dbReference type="Proteomes" id="UP000070352">
    <property type="component" value="Unassembled WGS sequence"/>
</dbReference>
<dbReference type="STRING" id="1413211.U473_13995"/>
<gene>
    <name evidence="1" type="ORF">U473_13995</name>
</gene>